<feature type="region of interest" description="Disordered" evidence="3">
    <location>
        <begin position="927"/>
        <end position="1012"/>
    </location>
</feature>
<dbReference type="EMBL" id="ML978724">
    <property type="protein sequence ID" value="KAF2086558.1"/>
    <property type="molecule type" value="Genomic_DNA"/>
</dbReference>
<feature type="compositionally biased region" description="Polar residues" evidence="3">
    <location>
        <begin position="97"/>
        <end position="110"/>
    </location>
</feature>
<dbReference type="GO" id="GO:0051301">
    <property type="term" value="P:cell division"/>
    <property type="evidence" value="ECO:0007669"/>
    <property type="project" value="UniProtKB-KW"/>
</dbReference>
<keyword evidence="6" id="KW-1185">Reference proteome</keyword>
<dbReference type="SUPFAM" id="SSF50729">
    <property type="entry name" value="PH domain-like"/>
    <property type="match status" value="1"/>
</dbReference>
<reference evidence="5" key="1">
    <citation type="journal article" date="2020" name="Stud. Mycol.">
        <title>101 Dothideomycetes genomes: a test case for predicting lifestyles and emergence of pathogens.</title>
        <authorList>
            <person name="Haridas S."/>
            <person name="Albert R."/>
            <person name="Binder M."/>
            <person name="Bloem J."/>
            <person name="Labutti K."/>
            <person name="Salamov A."/>
            <person name="Andreopoulos B."/>
            <person name="Baker S."/>
            <person name="Barry K."/>
            <person name="Bills G."/>
            <person name="Bluhm B."/>
            <person name="Cannon C."/>
            <person name="Castanera R."/>
            <person name="Culley D."/>
            <person name="Daum C."/>
            <person name="Ezra D."/>
            <person name="Gonzalez J."/>
            <person name="Henrissat B."/>
            <person name="Kuo A."/>
            <person name="Liang C."/>
            <person name="Lipzen A."/>
            <person name="Lutzoni F."/>
            <person name="Magnuson J."/>
            <person name="Mondo S."/>
            <person name="Nolan M."/>
            <person name="Ohm R."/>
            <person name="Pangilinan J."/>
            <person name="Park H.-J."/>
            <person name="Ramirez L."/>
            <person name="Alfaro M."/>
            <person name="Sun H."/>
            <person name="Tritt A."/>
            <person name="Yoshinaga Y."/>
            <person name="Zwiers L.-H."/>
            <person name="Turgeon B."/>
            <person name="Goodwin S."/>
            <person name="Spatafora J."/>
            <person name="Crous P."/>
            <person name="Grigoriev I."/>
        </authorList>
    </citation>
    <scope>NUCLEOTIDE SEQUENCE</scope>
    <source>
        <strain evidence="5">CBS 121410</strain>
    </source>
</reference>
<feature type="non-terminal residue" evidence="5">
    <location>
        <position position="1431"/>
    </location>
</feature>
<feature type="compositionally biased region" description="Acidic residues" evidence="3">
    <location>
        <begin position="283"/>
        <end position="294"/>
    </location>
</feature>
<dbReference type="InterPro" id="IPR052007">
    <property type="entry name" value="Bud4"/>
</dbReference>
<sequence>PLRINKTTPSSSSSSSSSSPAKSKGGSGPLSEISPSERRRNSPSWSVMAKSSPLDSSITSFTAASSRHRYWQARDPNSPSLIDAENPFEKELPLSPKRSSIENLRNQARVKNSKMFERETKNHYDPTHVPLVQRPLAGGRPLLGQVQGNAFGGHGIEGARANDGLFKGHRRGQSDTRIPQLSPSRPATLITGSVYTTNSLPTKQQTSPFKSSLSKGRFSGVGASDYDSSVLSSDDERLQDMPARPLRRHAKSVNFDNKPSVVHEYEMVTPEPSLASREGSYESADEDEDEDASFDQDTSMDRDDSFDASLEDTDKTPVVLPEDWRHMSPEAADTSLADTFEDPFDGKDTEDPSHDTSAISDGESRPLPPLPGVFGHARRRSSTGLSATAERVSSAQRSLPTTPRAAGVSKSEILSMRNSSMTLEDRLHLMGLHGSREGTPTQKDEDAIASADDKSEKTETADTEDREEALDDSEEDVSIPDGIEIPHISREAILAKVNSRKYEDFDHDDSYGDLDEYDPDVPIPSREVSSNFDTDVPETIKQEQDDDSRIDIHGIPEETVNEDVDGRPLERESSVIRHDVSATDVDKGDDGSHYSSPEPIEEETQGQAHSTDEDDGPPTPKAEDVTVPKDADDDFAEAESRKAMGLPEFSSFMSDDDFHLRLQSFLGSKKEPTPVDDQPTLEPNVDFLQRATTPPVDLELSKSFEVDEEDRPGTPDSCSSVIRHPVSDSDSQRESPELESPQRDLSDIPEPVATIKAPGGSFKTRSSSTPADMATMAAVRRQVSGEHPPPIPQRDQRRQSMTAEPEEPSLLSHVSEEPHNEAEEADIEDQKTVEPDRRQSFKMQIDIPVSDLGEDLSFDIDREFDRVVEAQKVQPIFPLPSHAHAGAADNVVAGQTFDSFTSKTNLYTPQQKGYLMRQNTKVVVASSRKFSDEVPTSPTVEKGPTLSAAPGSRSAGNSPRKPSRERSNTWTTEPWNGKSRRRSIRNASSGEVRPKTAPGPAPPLPGQESNVTGGFEEMSMIDEDVGDVERGRLFVKVLGVKDLELALPKNDRILFNLTLDNGLHCVTTSYNELGRNAPINQEFELVVLNDLEFQLTLAANMTNIKPPKQEPVRPTSPMKPPGHKKTNSTFGRFLTSPKKRKEAERRQQEEAEREAAAERTRQAEEDARKKRSKANPTAWDVLHRIVSPEGNFARAYVCLKSHEQQAFGRPYVVDIPCFNEWALEEGEQAGSSVKSKRGGVVRRPPYKVGKVQLQLLYVPTPKGAKDEDMPKSLNACIREMKEAEEIKSRVWEGHLSQQGGDCPYWRRRFFRLAGTKLTAYHESTLQPRATINLAKASKLVDDRCTLTQPSSGRSGSRRKSGFAEEDEGYAFVEEGFRIRFHNGETIDFYADNAEQKDGWMRVLTDSVGKEAPLAKPWTELVFAKEKAERAA</sequence>
<keyword evidence="1" id="KW-0132">Cell division</keyword>
<keyword evidence="2" id="KW-0131">Cell cycle</keyword>
<feature type="region of interest" description="Disordered" evidence="3">
    <location>
        <begin position="501"/>
        <end position="654"/>
    </location>
</feature>
<feature type="region of interest" description="Disordered" evidence="3">
    <location>
        <begin position="431"/>
        <end position="484"/>
    </location>
</feature>
<proteinExistence type="predicted"/>
<name>A0A9P4HV87_9PEZI</name>
<feature type="compositionally biased region" description="Basic and acidic residues" evidence="3">
    <location>
        <begin position="501"/>
        <end position="510"/>
    </location>
</feature>
<dbReference type="InterPro" id="IPR001849">
    <property type="entry name" value="PH_domain"/>
</dbReference>
<accession>A0A9P4HV87</accession>
<organism evidence="5 6">
    <name type="scientific">Saccharata proteae CBS 121410</name>
    <dbReference type="NCBI Taxonomy" id="1314787"/>
    <lineage>
        <taxon>Eukaryota</taxon>
        <taxon>Fungi</taxon>
        <taxon>Dikarya</taxon>
        <taxon>Ascomycota</taxon>
        <taxon>Pezizomycotina</taxon>
        <taxon>Dothideomycetes</taxon>
        <taxon>Dothideomycetes incertae sedis</taxon>
        <taxon>Botryosphaeriales</taxon>
        <taxon>Saccharataceae</taxon>
        <taxon>Saccharata</taxon>
    </lineage>
</organism>
<feature type="compositionally biased region" description="Basic and acidic residues" evidence="3">
    <location>
        <begin position="442"/>
        <end position="460"/>
    </location>
</feature>
<feature type="compositionally biased region" description="Low complexity" evidence="3">
    <location>
        <begin position="9"/>
        <end position="24"/>
    </location>
</feature>
<dbReference type="GO" id="GO:0005525">
    <property type="term" value="F:GTP binding"/>
    <property type="evidence" value="ECO:0007669"/>
    <property type="project" value="TreeGrafter"/>
</dbReference>
<feature type="compositionally biased region" description="Basic and acidic residues" evidence="3">
    <location>
        <begin position="114"/>
        <end position="126"/>
    </location>
</feature>
<evidence type="ECO:0000259" key="4">
    <source>
        <dbReference type="SMART" id="SM00233"/>
    </source>
</evidence>
<feature type="region of interest" description="Disordered" evidence="3">
    <location>
        <begin position="1104"/>
        <end position="1175"/>
    </location>
</feature>
<gene>
    <name evidence="5" type="ORF">K490DRAFT_15069</name>
</gene>
<feature type="compositionally biased region" description="Polar residues" evidence="3">
    <location>
        <begin position="382"/>
        <end position="401"/>
    </location>
</feature>
<feature type="compositionally biased region" description="Polar residues" evidence="3">
    <location>
        <begin position="175"/>
        <end position="214"/>
    </location>
</feature>
<feature type="compositionally biased region" description="Polar residues" evidence="3">
    <location>
        <begin position="53"/>
        <end position="65"/>
    </location>
</feature>
<dbReference type="Proteomes" id="UP000799776">
    <property type="component" value="Unassembled WGS sequence"/>
</dbReference>
<feature type="compositionally biased region" description="Basic and acidic residues" evidence="3">
    <location>
        <begin position="814"/>
        <end position="839"/>
    </location>
</feature>
<feature type="compositionally biased region" description="Basic and acidic residues" evidence="3">
    <location>
        <begin position="621"/>
        <end position="630"/>
    </location>
</feature>
<dbReference type="FunFam" id="2.30.29.30:FF:000311">
    <property type="entry name" value="GTP binding protein (Bud4)"/>
    <property type="match status" value="1"/>
</dbReference>
<feature type="compositionally biased region" description="Basic and acidic residues" evidence="3">
    <location>
        <begin position="538"/>
        <end position="556"/>
    </location>
</feature>
<feature type="compositionally biased region" description="Basic and acidic residues" evidence="3">
    <location>
        <begin position="725"/>
        <end position="746"/>
    </location>
</feature>
<evidence type="ECO:0000313" key="5">
    <source>
        <dbReference type="EMBL" id="KAF2086558.1"/>
    </source>
</evidence>
<evidence type="ECO:0000313" key="6">
    <source>
        <dbReference type="Proteomes" id="UP000799776"/>
    </source>
</evidence>
<dbReference type="PANTHER" id="PTHR36100:SF1">
    <property type="entry name" value="BUD SITE SELECTION PROTEIN 4"/>
    <property type="match status" value="1"/>
</dbReference>
<dbReference type="Gene3D" id="2.30.29.30">
    <property type="entry name" value="Pleckstrin-homology domain (PH domain)/Phosphotyrosine-binding domain (PTB)"/>
    <property type="match status" value="1"/>
</dbReference>
<evidence type="ECO:0000256" key="1">
    <source>
        <dbReference type="ARBA" id="ARBA00022618"/>
    </source>
</evidence>
<feature type="region of interest" description="Disordered" evidence="3">
    <location>
        <begin position="1"/>
        <end position="135"/>
    </location>
</feature>
<feature type="compositionally biased region" description="Basic and acidic residues" evidence="3">
    <location>
        <begin position="564"/>
        <end position="592"/>
    </location>
</feature>
<feature type="compositionally biased region" description="Basic and acidic residues" evidence="3">
    <location>
        <begin position="344"/>
        <end position="354"/>
    </location>
</feature>
<dbReference type="SMART" id="SM00233">
    <property type="entry name" value="PH"/>
    <property type="match status" value="1"/>
</dbReference>
<protein>
    <submittedName>
        <fullName evidence="5">DUF1709-domain-containing protein</fullName>
    </submittedName>
</protein>
<dbReference type="InterPro" id="IPR011993">
    <property type="entry name" value="PH-like_dom_sf"/>
</dbReference>
<dbReference type="OrthoDB" id="2123378at2759"/>
<feature type="non-terminal residue" evidence="5">
    <location>
        <position position="1"/>
    </location>
</feature>
<feature type="region of interest" description="Disordered" evidence="3">
    <location>
        <begin position="167"/>
        <end position="413"/>
    </location>
</feature>
<feature type="domain" description="PH" evidence="4">
    <location>
        <begin position="1289"/>
        <end position="1410"/>
    </location>
</feature>
<dbReference type="Pfam" id="PF00169">
    <property type="entry name" value="PH"/>
    <property type="match status" value="1"/>
</dbReference>
<evidence type="ECO:0000256" key="3">
    <source>
        <dbReference type="SAM" id="MobiDB-lite"/>
    </source>
</evidence>
<comment type="caution">
    <text evidence="5">The sequence shown here is derived from an EMBL/GenBank/DDBJ whole genome shotgun (WGS) entry which is preliminary data.</text>
</comment>
<dbReference type="CDD" id="cd13278">
    <property type="entry name" value="PH_Bud4"/>
    <property type="match status" value="1"/>
</dbReference>
<feature type="compositionally biased region" description="Basic and acidic residues" evidence="3">
    <location>
        <begin position="1141"/>
        <end position="1168"/>
    </location>
</feature>
<feature type="region of interest" description="Disordered" evidence="3">
    <location>
        <begin position="668"/>
        <end position="846"/>
    </location>
</feature>
<evidence type="ECO:0000256" key="2">
    <source>
        <dbReference type="ARBA" id="ARBA00023306"/>
    </source>
</evidence>
<dbReference type="PANTHER" id="PTHR36100">
    <property type="entry name" value="BUD SITE SELECTION PROTEIN 4"/>
    <property type="match status" value="1"/>
</dbReference>
<feature type="compositionally biased region" description="Acidic residues" evidence="3">
    <location>
        <begin position="461"/>
        <end position="478"/>
    </location>
</feature>